<sequence>MANESMKTGADLLIDALQKNGLQNIYGVVGIPVTDFARLAQLRGMKYFGFRREDAAVDAAAAAGYLTQKPGVALTVSAPGFLNGLTALAQATKNCFPLIMISGSSERHIIDLDQGDYEGLDQYNVAKPFCKAAYRVDRAQDMGLAVARAVRTALSGRPGGVYLDLPANTIGQQIEVTDDSDAGIYEVVDPAPKQAPSDEAINRAVEVIKGAKKPLIILGKGAAYAQSEKLVQKLVAETDIPFLPMSMAKGLISDEDKHSAAAARSLSLSGADVVILIGARLNWMLSHGAAPTFNPNAKFVQLEIEATEFDSNQKIDAPLQGDLNSILAKLVPALEKTGYQTPQAWLDEISAKTAENAAKFAKRVEAGETNAKFGYYGTLEPIKEYFLKNPDTYLVSEGANTLDIGRNMIDMKLPRHRLDTGTWGVMGVGLGYAIATAIETGKPVVALEGDSAFGFDGMEMETICRYHLPITVVIVNNGGIYNGTDREVADQPGPTMLDATARYEYMAKAFGGDSYFVSSYQEMKVVFEQAVASKRPNIINVQIDPSMGKESGHIGNLNPKLDLKK</sequence>
<dbReference type="InterPro" id="IPR045025">
    <property type="entry name" value="HACL1-like"/>
</dbReference>
<gene>
    <name evidence="11" type="ORF">FC47_GL001248</name>
</gene>
<evidence type="ECO:0000256" key="1">
    <source>
        <dbReference type="ARBA" id="ARBA00001964"/>
    </source>
</evidence>
<dbReference type="InterPro" id="IPR011766">
    <property type="entry name" value="TPP_enzyme_TPP-bd"/>
</dbReference>
<dbReference type="InterPro" id="IPR029035">
    <property type="entry name" value="DHS-like_NAD/FAD-binding_dom"/>
</dbReference>
<dbReference type="NCBIfam" id="TIGR03254">
    <property type="entry name" value="oxalate_oxc"/>
    <property type="match status" value="1"/>
</dbReference>
<comment type="cofactor">
    <cofactor evidence="1">
        <name>thiamine diphosphate</name>
        <dbReference type="ChEBI" id="CHEBI:58937"/>
    </cofactor>
</comment>
<evidence type="ECO:0000259" key="10">
    <source>
        <dbReference type="Pfam" id="PF02776"/>
    </source>
</evidence>
<proteinExistence type="inferred from homology"/>
<dbReference type="Pfam" id="PF02776">
    <property type="entry name" value="TPP_enzyme_N"/>
    <property type="match status" value="1"/>
</dbReference>
<dbReference type="PANTHER" id="PTHR43710">
    <property type="entry name" value="2-HYDROXYACYL-COA LYASE"/>
    <property type="match status" value="1"/>
</dbReference>
<dbReference type="NCBIfam" id="NF006721">
    <property type="entry name" value="PRK09259.1"/>
    <property type="match status" value="1"/>
</dbReference>
<dbReference type="GO" id="GO:0030976">
    <property type="term" value="F:thiamine pyrophosphate binding"/>
    <property type="evidence" value="ECO:0007669"/>
    <property type="project" value="InterPro"/>
</dbReference>
<dbReference type="Pfam" id="PF00205">
    <property type="entry name" value="TPP_enzyme_M"/>
    <property type="match status" value="1"/>
</dbReference>
<evidence type="ECO:0000256" key="2">
    <source>
        <dbReference type="ARBA" id="ARBA00007812"/>
    </source>
</evidence>
<dbReference type="Proteomes" id="UP000050901">
    <property type="component" value="Unassembled WGS sequence"/>
</dbReference>
<feature type="domain" description="Thiamine pyrophosphate enzyme TPP-binding" evidence="9">
    <location>
        <begin position="407"/>
        <end position="541"/>
    </location>
</feature>
<dbReference type="Gene3D" id="3.40.50.1220">
    <property type="entry name" value="TPP-binding domain"/>
    <property type="match status" value="1"/>
</dbReference>
<feature type="domain" description="Thiamine pyrophosphate enzyme N-terminal TPP-binding" evidence="10">
    <location>
        <begin position="8"/>
        <end position="122"/>
    </location>
</feature>
<dbReference type="GO" id="GO:0033611">
    <property type="term" value="P:oxalate catabolic process"/>
    <property type="evidence" value="ECO:0007669"/>
    <property type="project" value="InterPro"/>
</dbReference>
<protein>
    <submittedName>
        <fullName evidence="11">Oxalyl-CoA decarboxylase</fullName>
    </submittedName>
</protein>
<dbReference type="SUPFAM" id="SSF52467">
    <property type="entry name" value="DHS-like NAD/FAD-binding domain"/>
    <property type="match status" value="1"/>
</dbReference>
<dbReference type="InterPro" id="IPR017660">
    <property type="entry name" value="Oxalyl-CoA_decarboxylase"/>
</dbReference>
<name>A0A0R1PAF9_LIMMU</name>
<dbReference type="CDD" id="cd02004">
    <property type="entry name" value="TPP_BZL_OCoD_HPCL"/>
    <property type="match status" value="1"/>
</dbReference>
<dbReference type="RefSeq" id="WP_048345188.1">
    <property type="nucleotide sequence ID" value="NZ_AZEQ01000003.1"/>
</dbReference>
<evidence type="ECO:0000313" key="11">
    <source>
        <dbReference type="EMBL" id="KRL26586.1"/>
    </source>
</evidence>
<comment type="similarity">
    <text evidence="2 7">Belongs to the TPP enzyme family.</text>
</comment>
<dbReference type="AlphaFoldDB" id="A0A0R1PAF9"/>
<comment type="caution">
    <text evidence="11">The sequence shown here is derived from an EMBL/GenBank/DDBJ whole genome shotgun (WGS) entry which is preliminary data.</text>
</comment>
<accession>A0A0R1PAF9</accession>
<evidence type="ECO:0000259" key="8">
    <source>
        <dbReference type="Pfam" id="PF00205"/>
    </source>
</evidence>
<evidence type="ECO:0000256" key="6">
    <source>
        <dbReference type="ARBA" id="ARBA00023239"/>
    </source>
</evidence>
<keyword evidence="6" id="KW-0456">Lyase</keyword>
<dbReference type="InterPro" id="IPR012000">
    <property type="entry name" value="Thiamin_PyroP_enz_cen_dom"/>
</dbReference>
<evidence type="ECO:0000313" key="12">
    <source>
        <dbReference type="Proteomes" id="UP000050901"/>
    </source>
</evidence>
<dbReference type="PATRIC" id="fig|1423771.3.peg.1262"/>
<keyword evidence="4" id="KW-0460">Magnesium</keyword>
<evidence type="ECO:0000256" key="4">
    <source>
        <dbReference type="ARBA" id="ARBA00022842"/>
    </source>
</evidence>
<dbReference type="EMBL" id="AZEQ01000003">
    <property type="protein sequence ID" value="KRL26586.1"/>
    <property type="molecule type" value="Genomic_DNA"/>
</dbReference>
<dbReference type="CDD" id="cd07035">
    <property type="entry name" value="TPP_PYR_POX_like"/>
    <property type="match status" value="1"/>
</dbReference>
<keyword evidence="5 7" id="KW-0786">Thiamine pyrophosphate</keyword>
<dbReference type="InterPro" id="IPR029061">
    <property type="entry name" value="THDP-binding"/>
</dbReference>
<evidence type="ECO:0000256" key="7">
    <source>
        <dbReference type="RuleBase" id="RU362132"/>
    </source>
</evidence>
<evidence type="ECO:0000259" key="9">
    <source>
        <dbReference type="Pfam" id="PF02775"/>
    </source>
</evidence>
<reference evidence="11 12" key="1">
    <citation type="journal article" date="2015" name="Genome Announc.">
        <title>Expanding the biotechnology potential of lactobacilli through comparative genomics of 213 strains and associated genera.</title>
        <authorList>
            <person name="Sun Z."/>
            <person name="Harris H.M."/>
            <person name="McCann A."/>
            <person name="Guo C."/>
            <person name="Argimon S."/>
            <person name="Zhang W."/>
            <person name="Yang X."/>
            <person name="Jeffery I.B."/>
            <person name="Cooney J.C."/>
            <person name="Kagawa T.F."/>
            <person name="Liu W."/>
            <person name="Song Y."/>
            <person name="Salvetti E."/>
            <person name="Wrobel A."/>
            <person name="Rasinkangas P."/>
            <person name="Parkhill J."/>
            <person name="Rea M.C."/>
            <person name="O'Sullivan O."/>
            <person name="Ritari J."/>
            <person name="Douillard F.P."/>
            <person name="Paul Ross R."/>
            <person name="Yang R."/>
            <person name="Briner A.E."/>
            <person name="Felis G.E."/>
            <person name="de Vos W.M."/>
            <person name="Barrangou R."/>
            <person name="Klaenhammer T.R."/>
            <person name="Caufield P.W."/>
            <person name="Cui Y."/>
            <person name="Zhang H."/>
            <person name="O'Toole P.W."/>
        </authorList>
    </citation>
    <scope>NUCLEOTIDE SEQUENCE [LARGE SCALE GENOMIC DNA]</scope>
    <source>
        <strain evidence="11 12">DSM 13345</strain>
    </source>
</reference>
<keyword evidence="3" id="KW-0479">Metal-binding</keyword>
<dbReference type="SUPFAM" id="SSF52518">
    <property type="entry name" value="Thiamin diphosphate-binding fold (THDP-binding)"/>
    <property type="match status" value="2"/>
</dbReference>
<dbReference type="InterPro" id="IPR012001">
    <property type="entry name" value="Thiamin_PyroP_enz_TPP-bd_dom"/>
</dbReference>
<dbReference type="GO" id="GO:0001561">
    <property type="term" value="P:fatty acid alpha-oxidation"/>
    <property type="evidence" value="ECO:0007669"/>
    <property type="project" value="TreeGrafter"/>
</dbReference>
<dbReference type="Gene3D" id="3.40.50.970">
    <property type="match status" value="2"/>
</dbReference>
<evidence type="ECO:0000256" key="3">
    <source>
        <dbReference type="ARBA" id="ARBA00022723"/>
    </source>
</evidence>
<dbReference type="Pfam" id="PF02775">
    <property type="entry name" value="TPP_enzyme_C"/>
    <property type="match status" value="1"/>
</dbReference>
<dbReference type="GO" id="GO:0000287">
    <property type="term" value="F:magnesium ion binding"/>
    <property type="evidence" value="ECO:0007669"/>
    <property type="project" value="InterPro"/>
</dbReference>
<organism evidence="11 12">
    <name type="scientific">Limosilactobacillus mucosae DSM 13345</name>
    <dbReference type="NCBI Taxonomy" id="1423771"/>
    <lineage>
        <taxon>Bacteria</taxon>
        <taxon>Bacillati</taxon>
        <taxon>Bacillota</taxon>
        <taxon>Bacilli</taxon>
        <taxon>Lactobacillales</taxon>
        <taxon>Lactobacillaceae</taxon>
        <taxon>Limosilactobacillus</taxon>
    </lineage>
</organism>
<evidence type="ECO:0000256" key="5">
    <source>
        <dbReference type="ARBA" id="ARBA00023052"/>
    </source>
</evidence>
<dbReference type="GO" id="GO:0008949">
    <property type="term" value="F:oxalyl-CoA decarboxylase activity"/>
    <property type="evidence" value="ECO:0007669"/>
    <property type="project" value="InterPro"/>
</dbReference>
<feature type="domain" description="Thiamine pyrophosphate enzyme central" evidence="8">
    <location>
        <begin position="201"/>
        <end position="330"/>
    </location>
</feature>
<dbReference type="PANTHER" id="PTHR43710:SF2">
    <property type="entry name" value="2-HYDROXYACYL-COA LYASE 1"/>
    <property type="match status" value="1"/>
</dbReference>